<dbReference type="Pfam" id="PF00440">
    <property type="entry name" value="TetR_N"/>
    <property type="match status" value="1"/>
</dbReference>
<evidence type="ECO:0000313" key="7">
    <source>
        <dbReference type="Proteomes" id="UP000261704"/>
    </source>
</evidence>
<dbReference type="Gene3D" id="1.10.357.10">
    <property type="entry name" value="Tetracycline Repressor, domain 2"/>
    <property type="match status" value="1"/>
</dbReference>
<dbReference type="PRINTS" id="PR00455">
    <property type="entry name" value="HTHTETR"/>
</dbReference>
<dbReference type="InterPro" id="IPR001647">
    <property type="entry name" value="HTH_TetR"/>
</dbReference>
<evidence type="ECO:0000256" key="2">
    <source>
        <dbReference type="ARBA" id="ARBA00023125"/>
    </source>
</evidence>
<keyword evidence="2 4" id="KW-0238">DNA-binding</keyword>
<dbReference type="PANTHER" id="PTHR30055">
    <property type="entry name" value="HTH-TYPE TRANSCRIPTIONAL REGULATOR RUTR"/>
    <property type="match status" value="1"/>
</dbReference>
<name>A0A347UHW4_9RHOB</name>
<evidence type="ECO:0000256" key="1">
    <source>
        <dbReference type="ARBA" id="ARBA00023015"/>
    </source>
</evidence>
<organism evidence="6 7">
    <name type="scientific">Profundibacter amoris</name>
    <dbReference type="NCBI Taxonomy" id="2171755"/>
    <lineage>
        <taxon>Bacteria</taxon>
        <taxon>Pseudomonadati</taxon>
        <taxon>Pseudomonadota</taxon>
        <taxon>Alphaproteobacteria</taxon>
        <taxon>Rhodobacterales</taxon>
        <taxon>Paracoccaceae</taxon>
        <taxon>Profundibacter</taxon>
    </lineage>
</organism>
<dbReference type="KEGG" id="pamo:BAR1_11195"/>
<feature type="domain" description="HTH tetR-type" evidence="5">
    <location>
        <begin position="2"/>
        <end position="62"/>
    </location>
</feature>
<proteinExistence type="predicted"/>
<accession>A0A347UHW4</accession>
<reference evidence="6 7" key="1">
    <citation type="submission" date="2018-09" db="EMBL/GenBank/DDBJ databases">
        <title>Profundibacter amoris BAR1 gen. nov., sp. nov., a new member of the Roseobacter clade isolated at Lokis Castle Vent Field on the Arctic Mid-Oceanic Ridge.</title>
        <authorList>
            <person name="Le Moine Bauer S."/>
            <person name="Sjoeberg A.G."/>
            <person name="L'Haridon S."/>
            <person name="Stokke R."/>
            <person name="Roalkvam I."/>
            <person name="Steen I.H."/>
            <person name="Dahle H."/>
        </authorList>
    </citation>
    <scope>NUCLEOTIDE SEQUENCE [LARGE SCALE GENOMIC DNA]</scope>
    <source>
        <strain evidence="6 7">BAR1</strain>
    </source>
</reference>
<dbReference type="SUPFAM" id="SSF46689">
    <property type="entry name" value="Homeodomain-like"/>
    <property type="match status" value="1"/>
</dbReference>
<dbReference type="PANTHER" id="PTHR30055:SF234">
    <property type="entry name" value="HTH-TYPE TRANSCRIPTIONAL REGULATOR BETI"/>
    <property type="match status" value="1"/>
</dbReference>
<keyword evidence="7" id="KW-1185">Reference proteome</keyword>
<keyword evidence="1" id="KW-0805">Transcription regulation</keyword>
<feature type="DNA-binding region" description="H-T-H motif" evidence="4">
    <location>
        <begin position="25"/>
        <end position="44"/>
    </location>
</feature>
<evidence type="ECO:0000313" key="6">
    <source>
        <dbReference type="EMBL" id="AXX98442.1"/>
    </source>
</evidence>
<sequence>MDDKKKHILKAAMRVVIAYGFKRVSMADIAQEAGISRPAIYQIFRNKDDVFFSCLDMLVDEAFAAADAAIDGISDRKAQVSAYLLAYMGYFHNLLVAGPHGQELLDVNNRLGAEKSQAAQARFMTRLNGLMGLDAEAEDGQVLALAATGIKYHTADPAQFRARLQMLTERFL</sequence>
<dbReference type="RefSeq" id="WP_118943098.1">
    <property type="nucleotide sequence ID" value="NZ_CP032125.1"/>
</dbReference>
<dbReference type="GO" id="GO:0003700">
    <property type="term" value="F:DNA-binding transcription factor activity"/>
    <property type="evidence" value="ECO:0007669"/>
    <property type="project" value="TreeGrafter"/>
</dbReference>
<protein>
    <submittedName>
        <fullName evidence="6">TetR/AcrR family transcriptional regulator</fullName>
    </submittedName>
</protein>
<dbReference type="PROSITE" id="PS50977">
    <property type="entry name" value="HTH_TETR_2"/>
    <property type="match status" value="1"/>
</dbReference>
<dbReference type="InterPro" id="IPR009057">
    <property type="entry name" value="Homeodomain-like_sf"/>
</dbReference>
<dbReference type="GO" id="GO:0000976">
    <property type="term" value="F:transcription cis-regulatory region binding"/>
    <property type="evidence" value="ECO:0007669"/>
    <property type="project" value="TreeGrafter"/>
</dbReference>
<keyword evidence="3" id="KW-0804">Transcription</keyword>
<evidence type="ECO:0000259" key="5">
    <source>
        <dbReference type="PROSITE" id="PS50977"/>
    </source>
</evidence>
<dbReference type="OrthoDB" id="9802802at2"/>
<dbReference type="EMBL" id="CP032125">
    <property type="protein sequence ID" value="AXX98442.1"/>
    <property type="molecule type" value="Genomic_DNA"/>
</dbReference>
<gene>
    <name evidence="6" type="ORF">BAR1_11195</name>
</gene>
<dbReference type="InterPro" id="IPR050109">
    <property type="entry name" value="HTH-type_TetR-like_transc_reg"/>
</dbReference>
<evidence type="ECO:0000256" key="4">
    <source>
        <dbReference type="PROSITE-ProRule" id="PRU00335"/>
    </source>
</evidence>
<evidence type="ECO:0000256" key="3">
    <source>
        <dbReference type="ARBA" id="ARBA00023163"/>
    </source>
</evidence>
<dbReference type="AlphaFoldDB" id="A0A347UHW4"/>
<dbReference type="Proteomes" id="UP000261704">
    <property type="component" value="Chromosome"/>
</dbReference>